<accession>A0ABX0GYE1</accession>
<gene>
    <name evidence="1" type="ORF">G9H71_18860</name>
</gene>
<comment type="caution">
    <text evidence="1">The sequence shown here is derived from an EMBL/GenBank/DDBJ whole genome shotgun (WGS) entry which is preliminary data.</text>
</comment>
<evidence type="ECO:0000313" key="1">
    <source>
        <dbReference type="EMBL" id="NHC15847.1"/>
    </source>
</evidence>
<dbReference type="Proteomes" id="UP000800981">
    <property type="component" value="Unassembled WGS sequence"/>
</dbReference>
<proteinExistence type="predicted"/>
<evidence type="ECO:0000313" key="2">
    <source>
        <dbReference type="Proteomes" id="UP000800981"/>
    </source>
</evidence>
<dbReference type="EMBL" id="JAANNP010000061">
    <property type="protein sequence ID" value="NHC15847.1"/>
    <property type="molecule type" value="Genomic_DNA"/>
</dbReference>
<reference evidence="1 2" key="1">
    <citation type="submission" date="2020-03" db="EMBL/GenBank/DDBJ databases">
        <title>Two novel Motilibacter sp.</title>
        <authorList>
            <person name="Liu S."/>
        </authorList>
    </citation>
    <scope>NUCLEOTIDE SEQUENCE [LARGE SCALE GENOMIC DNA]</scope>
    <source>
        <strain evidence="1 2">E257</strain>
    </source>
</reference>
<name>A0ABX0GYE1_9ACTN</name>
<dbReference type="RefSeq" id="WP_166284334.1">
    <property type="nucleotide sequence ID" value="NZ_JAANNP010000061.1"/>
</dbReference>
<sequence length="81" mass="8853">MEPKLVYDFGGWIEVRSADPACLAQLYAHASAHGLKAVLQSGTGQDFDHLLRVEVSGDDPRLADAVYAFTKRVDQMVVDSC</sequence>
<organism evidence="1 2">
    <name type="scientific">Motilibacter deserti</name>
    <dbReference type="NCBI Taxonomy" id="2714956"/>
    <lineage>
        <taxon>Bacteria</taxon>
        <taxon>Bacillati</taxon>
        <taxon>Actinomycetota</taxon>
        <taxon>Actinomycetes</taxon>
        <taxon>Motilibacterales</taxon>
        <taxon>Motilibacteraceae</taxon>
        <taxon>Motilibacter</taxon>
    </lineage>
</organism>
<protein>
    <submittedName>
        <fullName evidence="1">Uncharacterized protein</fullName>
    </submittedName>
</protein>
<keyword evidence="2" id="KW-1185">Reference proteome</keyword>